<comment type="caution">
    <text evidence="2">The sequence shown here is derived from an EMBL/GenBank/DDBJ whole genome shotgun (WGS) entry which is preliminary data.</text>
</comment>
<evidence type="ECO:0000313" key="3">
    <source>
        <dbReference type="Proteomes" id="UP001642540"/>
    </source>
</evidence>
<feature type="transmembrane region" description="Helical" evidence="1">
    <location>
        <begin position="51"/>
        <end position="69"/>
    </location>
</feature>
<keyword evidence="1" id="KW-0472">Membrane</keyword>
<feature type="transmembrane region" description="Helical" evidence="1">
    <location>
        <begin position="140"/>
        <end position="160"/>
    </location>
</feature>
<organism evidence="2 3">
    <name type="scientific">Orchesella dallaii</name>
    <dbReference type="NCBI Taxonomy" id="48710"/>
    <lineage>
        <taxon>Eukaryota</taxon>
        <taxon>Metazoa</taxon>
        <taxon>Ecdysozoa</taxon>
        <taxon>Arthropoda</taxon>
        <taxon>Hexapoda</taxon>
        <taxon>Collembola</taxon>
        <taxon>Entomobryomorpha</taxon>
        <taxon>Entomobryoidea</taxon>
        <taxon>Orchesellidae</taxon>
        <taxon>Orchesellinae</taxon>
        <taxon>Orchesella</taxon>
    </lineage>
</organism>
<proteinExistence type="predicted"/>
<gene>
    <name evidence="2" type="ORF">ODALV1_LOCUS22477</name>
</gene>
<keyword evidence="1" id="KW-1133">Transmembrane helix</keyword>
<evidence type="ECO:0000256" key="1">
    <source>
        <dbReference type="SAM" id="Phobius"/>
    </source>
</evidence>
<sequence>MFLAENLKNYLVLNLKVNNFLTHITQVYSPKFGRFTAQPISSKLRNYKLKTVTFTIVLFFLWLQLIFDWDKISTSIRIQNLFYIVPFTFQIPILIEVYRKRSEISELFNASIDFELYNGYNVKHWVAVKTRKLNSQRNRVKLYTTLSIITAPAICCFRWIHLYSFPCISANLGYFLLAECNSETRFPFTGLILKIIQLTLTTWIFFGTTVTVFLEYVLYTSLQCYCFLNYLRQLERKLGLRKQTASGIIKKYRQIQLLIFAYNDIHRDILTPTETAFCQFVFILSLYGTIGLSNSVAPPLQLFFGFLVILGTLQIFEADDAIKVEIHRVSKSILEKLKSMKVNGSKRVSTSSIPVLSIYIGGGSNVFDETTSLVLIDFAINQTVGLLLME</sequence>
<feature type="transmembrane region" description="Helical" evidence="1">
    <location>
        <begin position="203"/>
        <end position="228"/>
    </location>
</feature>
<keyword evidence="3" id="KW-1185">Reference proteome</keyword>
<dbReference type="EMBL" id="CAXLJM020000075">
    <property type="protein sequence ID" value="CAL8128708.1"/>
    <property type="molecule type" value="Genomic_DNA"/>
</dbReference>
<name>A0ABP1RI46_9HEXA</name>
<keyword evidence="1" id="KW-0812">Transmembrane</keyword>
<feature type="transmembrane region" description="Helical" evidence="1">
    <location>
        <begin position="81"/>
        <end position="98"/>
    </location>
</feature>
<reference evidence="2 3" key="1">
    <citation type="submission" date="2024-08" db="EMBL/GenBank/DDBJ databases">
        <authorList>
            <person name="Cucini C."/>
            <person name="Frati F."/>
        </authorList>
    </citation>
    <scope>NUCLEOTIDE SEQUENCE [LARGE SCALE GENOMIC DNA]</scope>
</reference>
<dbReference type="Proteomes" id="UP001642540">
    <property type="component" value="Unassembled WGS sequence"/>
</dbReference>
<protein>
    <recommendedName>
        <fullName evidence="4">Odorant receptor</fullName>
    </recommendedName>
</protein>
<evidence type="ECO:0000313" key="2">
    <source>
        <dbReference type="EMBL" id="CAL8128708.1"/>
    </source>
</evidence>
<feature type="transmembrane region" description="Helical" evidence="1">
    <location>
        <begin position="276"/>
        <end position="294"/>
    </location>
</feature>
<accession>A0ABP1RI46</accession>
<evidence type="ECO:0008006" key="4">
    <source>
        <dbReference type="Google" id="ProtNLM"/>
    </source>
</evidence>